<evidence type="ECO:0000313" key="11">
    <source>
        <dbReference type="Proteomes" id="UP000694402"/>
    </source>
</evidence>
<reference evidence="11" key="1">
    <citation type="journal article" date="2018" name="PLoS ONE">
        <title>Chinook salmon (Oncorhynchus tshawytscha) genome and transcriptome.</title>
        <authorList>
            <person name="Christensen K.A."/>
            <person name="Leong J.S."/>
            <person name="Sakhrani D."/>
            <person name="Biagi C.A."/>
            <person name="Minkley D.R."/>
            <person name="Withler R.E."/>
            <person name="Rondeau E.B."/>
            <person name="Koop B.F."/>
            <person name="Devlin R.H."/>
        </authorList>
    </citation>
    <scope>NUCLEOTIDE SEQUENCE [LARGE SCALE GENOMIC DNA]</scope>
</reference>
<dbReference type="Proteomes" id="UP000694402">
    <property type="component" value="Unassembled WGS sequence"/>
</dbReference>
<dbReference type="AlphaFoldDB" id="A0AAZ3QWQ3"/>
<dbReference type="CDD" id="cd12742">
    <property type="entry name" value="RRM3_ESRP1_ESRP2"/>
    <property type="match status" value="1"/>
</dbReference>
<evidence type="ECO:0000256" key="7">
    <source>
        <dbReference type="ARBA" id="ARBA00023242"/>
    </source>
</evidence>
<reference evidence="10" key="3">
    <citation type="submission" date="2025-09" db="UniProtKB">
        <authorList>
            <consortium name="Ensembl"/>
        </authorList>
    </citation>
    <scope>IDENTIFICATION</scope>
</reference>
<feature type="domain" description="RRM" evidence="9">
    <location>
        <begin position="475"/>
        <end position="548"/>
    </location>
</feature>
<protein>
    <recommendedName>
        <fullName evidence="9">RRM domain-containing protein</fullName>
    </recommendedName>
</protein>
<dbReference type="InterPro" id="IPR000504">
    <property type="entry name" value="RRM_dom"/>
</dbReference>
<comment type="subcellular location">
    <subcellularLocation>
        <location evidence="1">Nucleus</location>
    </subcellularLocation>
</comment>
<dbReference type="GO" id="GO:0005634">
    <property type="term" value="C:nucleus"/>
    <property type="evidence" value="ECO:0007669"/>
    <property type="project" value="UniProtKB-SubCell"/>
</dbReference>
<evidence type="ECO:0000259" key="9">
    <source>
        <dbReference type="SMART" id="SM00360"/>
    </source>
</evidence>
<evidence type="ECO:0000313" key="10">
    <source>
        <dbReference type="Ensembl" id="ENSOTSP00005133757.1"/>
    </source>
</evidence>
<reference evidence="10" key="2">
    <citation type="submission" date="2025-08" db="UniProtKB">
        <authorList>
            <consortium name="Ensembl"/>
        </authorList>
    </citation>
    <scope>IDENTIFICATION</scope>
</reference>
<evidence type="ECO:0000256" key="3">
    <source>
        <dbReference type="ARBA" id="ARBA00022664"/>
    </source>
</evidence>
<keyword evidence="4" id="KW-0677">Repeat</keyword>
<comment type="function">
    <text evidence="8">mRNA splicing factor that regulates the formation of epithelial cell-specific isoforms. Specifically regulates the expression of FGFR2-IIIb, an epithelial cell-specific isoform of fgfr2. Acts by directly binding specific sequences in mRNAs. Binds the GU-rich sequence motifs in the ISE/ISS-3, a cis-element regulatory region present in the mRNA of fgfr2.</text>
</comment>
<evidence type="ECO:0000256" key="5">
    <source>
        <dbReference type="ARBA" id="ARBA00022884"/>
    </source>
</evidence>
<dbReference type="Ensembl" id="ENSOTST00005195145.1">
    <property type="protein sequence ID" value="ENSOTSP00005133757.1"/>
    <property type="gene ID" value="ENSOTSG00005042166.2"/>
</dbReference>
<feature type="domain" description="RRM" evidence="9">
    <location>
        <begin position="271"/>
        <end position="346"/>
    </location>
</feature>
<dbReference type="InterPro" id="IPR035979">
    <property type="entry name" value="RBD_domain_sf"/>
</dbReference>
<dbReference type="InterPro" id="IPR050666">
    <property type="entry name" value="ESRP"/>
</dbReference>
<evidence type="ECO:0000256" key="4">
    <source>
        <dbReference type="ARBA" id="ARBA00022737"/>
    </source>
</evidence>
<dbReference type="GeneTree" id="ENSGT00940000157187"/>
<keyword evidence="5" id="KW-0694">RNA-binding</keyword>
<keyword evidence="11" id="KW-1185">Reference proteome</keyword>
<dbReference type="Gene3D" id="3.30.70.330">
    <property type="match status" value="4"/>
</dbReference>
<dbReference type="FunFam" id="3.30.70.330:FF:000070">
    <property type="entry name" value="Epithelial splicing regulatory protein 1"/>
    <property type="match status" value="1"/>
</dbReference>
<feature type="domain" description="RRM" evidence="9">
    <location>
        <begin position="58"/>
        <end position="130"/>
    </location>
</feature>
<dbReference type="InterPro" id="IPR012677">
    <property type="entry name" value="Nucleotide-bd_a/b_plait_sf"/>
</dbReference>
<gene>
    <name evidence="10" type="primary">ESRP2</name>
</gene>
<proteinExistence type="inferred from homology"/>
<sequence>MCVDVCIPELPLSEQVMGLKEVRCMVQLSLHILAEPYSKSIHLSPLFSKTEPVDSETVIRARGLPWQSSDQDISRFFKGLNIAKGGVALCLNSQGRRNGEALVRFINQEHRDLALERHKHHMGSRYIEVSIRTSNEVAQFLSKENQVIIRMRGLPFTASPQDVLTFLGADSPVTDASDGLLFVKYPDGRPTGDAFVLFSCEEYALNALKKHKQILGKRYIELFRSTAAEAQQVLNRYMSTPLISTLPSSSMVPMPVLATPPYLATGSTRDCVRLRGLPYTAAIEDILEFMGEHTIDIKPHGVHMVLNQQGRPSGDAFIQMRSADRAFMVAQKCHKKMMKDRYVEVFQCSTEEMSFVLMGGTLNRSGLSPPPCKLPCLAPPAYAAFPSPAMLSEAALYQPPLLATPRTPQPPHSPHPTLLYMNMNMNYTAYYPSPPVSPSTMSYFASPPGSVALAAQQPHAQGHVASPMMPQHGALVRMQGLPYNAGVKDILSFFQGYQLQPDAVLLLYNFSGQRSGEALITFPSEESARRAVAERANHPLSGLPVRLLVCCD</sequence>
<dbReference type="FunFam" id="3.30.70.330:FF:000056">
    <property type="entry name" value="epithelial splicing regulatory protein 1 isoform X1"/>
    <property type="match status" value="1"/>
</dbReference>
<comment type="similarity">
    <text evidence="2">Belongs to the ESRP family.</text>
</comment>
<dbReference type="FunFam" id="3.30.70.330:FF:000041">
    <property type="entry name" value="Epithelial splicing regulatory protein 1"/>
    <property type="match status" value="1"/>
</dbReference>
<dbReference type="GO" id="GO:0006397">
    <property type="term" value="P:mRNA processing"/>
    <property type="evidence" value="ECO:0007669"/>
    <property type="project" value="UniProtKB-KW"/>
</dbReference>
<name>A0AAZ3QWQ3_ONCTS</name>
<evidence type="ECO:0000256" key="6">
    <source>
        <dbReference type="ARBA" id="ARBA00023187"/>
    </source>
</evidence>
<evidence type="ECO:0000256" key="8">
    <source>
        <dbReference type="ARBA" id="ARBA00055335"/>
    </source>
</evidence>
<dbReference type="SMART" id="SM00360">
    <property type="entry name" value="RRM"/>
    <property type="match status" value="4"/>
</dbReference>
<organism evidence="10 11">
    <name type="scientific">Oncorhynchus tshawytscha</name>
    <name type="common">Chinook salmon</name>
    <name type="synonym">Salmo tshawytscha</name>
    <dbReference type="NCBI Taxonomy" id="74940"/>
    <lineage>
        <taxon>Eukaryota</taxon>
        <taxon>Metazoa</taxon>
        <taxon>Chordata</taxon>
        <taxon>Craniata</taxon>
        <taxon>Vertebrata</taxon>
        <taxon>Euteleostomi</taxon>
        <taxon>Actinopterygii</taxon>
        <taxon>Neopterygii</taxon>
        <taxon>Teleostei</taxon>
        <taxon>Protacanthopterygii</taxon>
        <taxon>Salmoniformes</taxon>
        <taxon>Salmonidae</taxon>
        <taxon>Salmoninae</taxon>
        <taxon>Oncorhynchus</taxon>
    </lineage>
</organism>
<keyword evidence="3" id="KW-0507">mRNA processing</keyword>
<dbReference type="SUPFAM" id="SSF54928">
    <property type="entry name" value="RNA-binding domain, RBD"/>
    <property type="match status" value="3"/>
</dbReference>
<dbReference type="GO" id="GO:1904888">
    <property type="term" value="P:cranial skeletal system development"/>
    <property type="evidence" value="ECO:0007669"/>
    <property type="project" value="UniProtKB-ARBA"/>
</dbReference>
<feature type="domain" description="RRM" evidence="9">
    <location>
        <begin position="148"/>
        <end position="223"/>
    </location>
</feature>
<evidence type="ECO:0000256" key="1">
    <source>
        <dbReference type="ARBA" id="ARBA00004123"/>
    </source>
</evidence>
<keyword evidence="7" id="KW-0539">Nucleus</keyword>
<accession>A0AAZ3QWQ3</accession>
<dbReference type="GO" id="GO:0008380">
    <property type="term" value="P:RNA splicing"/>
    <property type="evidence" value="ECO:0007669"/>
    <property type="project" value="UniProtKB-KW"/>
</dbReference>
<keyword evidence="6" id="KW-0508">mRNA splicing</keyword>
<dbReference type="GO" id="GO:0003723">
    <property type="term" value="F:RNA binding"/>
    <property type="evidence" value="ECO:0007669"/>
    <property type="project" value="UniProtKB-KW"/>
</dbReference>
<dbReference type="PANTHER" id="PTHR13976">
    <property type="entry name" value="HETEROGENEOUS NUCLEAR RIBONUCLEOPROTEIN-RELATED"/>
    <property type="match status" value="1"/>
</dbReference>
<evidence type="ECO:0000256" key="2">
    <source>
        <dbReference type="ARBA" id="ARBA00008866"/>
    </source>
</evidence>